<evidence type="ECO:0000256" key="1">
    <source>
        <dbReference type="SAM" id="Coils"/>
    </source>
</evidence>
<dbReference type="PANTHER" id="PTHR37761">
    <property type="entry name" value="OS09G0108400 PROTEIN"/>
    <property type="match status" value="1"/>
</dbReference>
<dbReference type="OrthoDB" id="1934337at2759"/>
<feature type="transmembrane region" description="Helical" evidence="2">
    <location>
        <begin position="329"/>
        <end position="348"/>
    </location>
</feature>
<sequence length="352" mass="39752">MAGLLAWAADVVGGGVGGRSDEDNNPDSIPLIFTPEQQNYVQELDAKASSLNRSIQDLRMRLPPPDISQRLPHLHAHSLASNADLALQLNAHSATKQQVQLREVRLLEENKEFENAISNCETKIQEKLQEANALRSKLKEMEVFEESLRDELQRTLTSVVALGSEESKEMLDESKSKVETQDDIEARKTALTEKLEDKRKELASLEDEVQLLEKKWQQVQDNALRQPTPGQREKALDKQLHSLIEQLAAKQAQAEGLVHEVHLKTMELEKANRLSRQIESSSADVNIARNRFARSGSDKGPISSDYDVESYHRLPVHTAGRSESLQRLMLLRSTFVLYILVLHILVFIKISF</sequence>
<organism evidence="3 4">
    <name type="scientific">Dorcoceras hygrometricum</name>
    <dbReference type="NCBI Taxonomy" id="472368"/>
    <lineage>
        <taxon>Eukaryota</taxon>
        <taxon>Viridiplantae</taxon>
        <taxon>Streptophyta</taxon>
        <taxon>Embryophyta</taxon>
        <taxon>Tracheophyta</taxon>
        <taxon>Spermatophyta</taxon>
        <taxon>Magnoliopsida</taxon>
        <taxon>eudicotyledons</taxon>
        <taxon>Gunneridae</taxon>
        <taxon>Pentapetalae</taxon>
        <taxon>asterids</taxon>
        <taxon>lamiids</taxon>
        <taxon>Lamiales</taxon>
        <taxon>Gesneriaceae</taxon>
        <taxon>Didymocarpoideae</taxon>
        <taxon>Trichosporeae</taxon>
        <taxon>Loxocarpinae</taxon>
        <taxon>Dorcoceras</taxon>
    </lineage>
</organism>
<dbReference type="EMBL" id="KQ996030">
    <property type="protein sequence ID" value="KZV45599.1"/>
    <property type="molecule type" value="Genomic_DNA"/>
</dbReference>
<feature type="coiled-coil region" evidence="1">
    <location>
        <begin position="96"/>
        <end position="141"/>
    </location>
</feature>
<protein>
    <submittedName>
        <fullName evidence="3">Uncharacterized protein</fullName>
    </submittedName>
</protein>
<gene>
    <name evidence="3" type="ORF">F511_02259</name>
</gene>
<dbReference type="Proteomes" id="UP000250235">
    <property type="component" value="Unassembled WGS sequence"/>
</dbReference>
<keyword evidence="1" id="KW-0175">Coiled coil</keyword>
<keyword evidence="2" id="KW-1133">Transmembrane helix</keyword>
<keyword evidence="2" id="KW-0812">Transmembrane</keyword>
<dbReference type="PANTHER" id="PTHR37761:SF2">
    <property type="entry name" value="OS09G0108400 PROTEIN"/>
    <property type="match status" value="1"/>
</dbReference>
<evidence type="ECO:0000313" key="3">
    <source>
        <dbReference type="EMBL" id="KZV45599.1"/>
    </source>
</evidence>
<evidence type="ECO:0000256" key="2">
    <source>
        <dbReference type="SAM" id="Phobius"/>
    </source>
</evidence>
<dbReference type="AlphaFoldDB" id="A0A2Z7CLM7"/>
<keyword evidence="2" id="KW-0472">Membrane</keyword>
<proteinExistence type="predicted"/>
<feature type="coiled-coil region" evidence="1">
    <location>
        <begin position="181"/>
        <end position="291"/>
    </location>
</feature>
<name>A0A2Z7CLM7_9LAMI</name>
<accession>A0A2Z7CLM7</accession>
<keyword evidence="4" id="KW-1185">Reference proteome</keyword>
<reference evidence="3 4" key="1">
    <citation type="journal article" date="2015" name="Proc. Natl. Acad. Sci. U.S.A.">
        <title>The resurrection genome of Boea hygrometrica: A blueprint for survival of dehydration.</title>
        <authorList>
            <person name="Xiao L."/>
            <person name="Yang G."/>
            <person name="Zhang L."/>
            <person name="Yang X."/>
            <person name="Zhao S."/>
            <person name="Ji Z."/>
            <person name="Zhou Q."/>
            <person name="Hu M."/>
            <person name="Wang Y."/>
            <person name="Chen M."/>
            <person name="Xu Y."/>
            <person name="Jin H."/>
            <person name="Xiao X."/>
            <person name="Hu G."/>
            <person name="Bao F."/>
            <person name="Hu Y."/>
            <person name="Wan P."/>
            <person name="Li L."/>
            <person name="Deng X."/>
            <person name="Kuang T."/>
            <person name="Xiang C."/>
            <person name="Zhu J.K."/>
            <person name="Oliver M.J."/>
            <person name="He Y."/>
        </authorList>
    </citation>
    <scope>NUCLEOTIDE SEQUENCE [LARGE SCALE GENOMIC DNA]</scope>
    <source>
        <strain evidence="4">cv. XS01</strain>
    </source>
</reference>
<evidence type="ECO:0000313" key="4">
    <source>
        <dbReference type="Proteomes" id="UP000250235"/>
    </source>
</evidence>